<dbReference type="Proteomes" id="UP000014500">
    <property type="component" value="Unassembled WGS sequence"/>
</dbReference>
<accession>T1J000</accession>
<feature type="compositionally biased region" description="Polar residues" evidence="1">
    <location>
        <begin position="22"/>
        <end position="33"/>
    </location>
</feature>
<protein>
    <submittedName>
        <fullName evidence="2">Uncharacterized protein</fullName>
    </submittedName>
</protein>
<evidence type="ECO:0000313" key="3">
    <source>
        <dbReference type="Proteomes" id="UP000014500"/>
    </source>
</evidence>
<evidence type="ECO:0000256" key="1">
    <source>
        <dbReference type="SAM" id="MobiDB-lite"/>
    </source>
</evidence>
<sequence>MIPPYTTRTKSKPNNKCAPFRNPTSPKPQSRYTTPLLADASKPKRQKKEENDRVGVGGKWEPSENQIPFGFNRRQVVLVVRHAAKGGCVGVGGYSEVVGGAGTSGRGSASAFHSSLDWFRVREGNITDDGGLNRSSRVQFTGIIWNCDSLKWEGWGDLHFD</sequence>
<dbReference type="HOGENOM" id="CLU_1645869_0_0_1"/>
<organism evidence="2 3">
    <name type="scientific">Strigamia maritima</name>
    <name type="common">European centipede</name>
    <name type="synonym">Geophilus maritimus</name>
    <dbReference type="NCBI Taxonomy" id="126957"/>
    <lineage>
        <taxon>Eukaryota</taxon>
        <taxon>Metazoa</taxon>
        <taxon>Ecdysozoa</taxon>
        <taxon>Arthropoda</taxon>
        <taxon>Myriapoda</taxon>
        <taxon>Chilopoda</taxon>
        <taxon>Pleurostigmophora</taxon>
        <taxon>Geophilomorpha</taxon>
        <taxon>Linotaeniidae</taxon>
        <taxon>Strigamia</taxon>
    </lineage>
</organism>
<dbReference type="AlphaFoldDB" id="T1J000"/>
<proteinExistence type="predicted"/>
<evidence type="ECO:0000313" key="2">
    <source>
        <dbReference type="EnsemblMetazoa" id="SMAR006839-PA"/>
    </source>
</evidence>
<reference evidence="2" key="2">
    <citation type="submission" date="2015-02" db="UniProtKB">
        <authorList>
            <consortium name="EnsemblMetazoa"/>
        </authorList>
    </citation>
    <scope>IDENTIFICATION</scope>
</reference>
<feature type="region of interest" description="Disordered" evidence="1">
    <location>
        <begin position="1"/>
        <end position="65"/>
    </location>
</feature>
<feature type="compositionally biased region" description="Polar residues" evidence="1">
    <location>
        <begin position="1"/>
        <end position="14"/>
    </location>
</feature>
<reference evidence="3" key="1">
    <citation type="submission" date="2011-05" db="EMBL/GenBank/DDBJ databases">
        <authorList>
            <person name="Richards S.R."/>
            <person name="Qu J."/>
            <person name="Jiang H."/>
            <person name="Jhangiani S.N."/>
            <person name="Agravi P."/>
            <person name="Goodspeed R."/>
            <person name="Gross S."/>
            <person name="Mandapat C."/>
            <person name="Jackson L."/>
            <person name="Mathew T."/>
            <person name="Pu L."/>
            <person name="Thornton R."/>
            <person name="Saada N."/>
            <person name="Wilczek-Boney K.B."/>
            <person name="Lee S."/>
            <person name="Kovar C."/>
            <person name="Wu Y."/>
            <person name="Scherer S.E."/>
            <person name="Worley K.C."/>
            <person name="Muzny D.M."/>
            <person name="Gibbs R."/>
        </authorList>
    </citation>
    <scope>NUCLEOTIDE SEQUENCE</scope>
    <source>
        <strain evidence="3">Brora</strain>
    </source>
</reference>
<dbReference type="EMBL" id="JH431728">
    <property type="status" value="NOT_ANNOTATED_CDS"/>
    <property type="molecule type" value="Genomic_DNA"/>
</dbReference>
<name>T1J000_STRMM</name>
<keyword evidence="3" id="KW-1185">Reference proteome</keyword>
<dbReference type="EnsemblMetazoa" id="SMAR006839-RA">
    <property type="protein sequence ID" value="SMAR006839-PA"/>
    <property type="gene ID" value="SMAR006839"/>
</dbReference>